<dbReference type="InterPro" id="IPR015300">
    <property type="entry name" value="DNA-bd_pseudobarrel_sf"/>
</dbReference>
<dbReference type="PROSITE" id="PS50863">
    <property type="entry name" value="B3"/>
    <property type="match status" value="1"/>
</dbReference>
<keyword evidence="5" id="KW-0539">Nucleus</keyword>
<evidence type="ECO:0000256" key="5">
    <source>
        <dbReference type="ARBA" id="ARBA00023242"/>
    </source>
</evidence>
<dbReference type="InterPro" id="IPR003340">
    <property type="entry name" value="B3_DNA-bd"/>
</dbReference>
<dbReference type="SMART" id="SM01019">
    <property type="entry name" value="B3"/>
    <property type="match status" value="1"/>
</dbReference>
<protein>
    <recommendedName>
        <fullName evidence="6">TF-B3 domain-containing protein</fullName>
    </recommendedName>
</protein>
<dbReference type="SUPFAM" id="SSF101936">
    <property type="entry name" value="DNA-binding pseudobarrel domain"/>
    <property type="match status" value="1"/>
</dbReference>
<evidence type="ECO:0000256" key="1">
    <source>
        <dbReference type="ARBA" id="ARBA00004123"/>
    </source>
</evidence>
<name>A0AA39W7H6_ACESA</name>
<gene>
    <name evidence="7" type="ORF">LWI29_033340</name>
</gene>
<dbReference type="EMBL" id="JAUESC010000002">
    <property type="protein sequence ID" value="KAK0606028.1"/>
    <property type="molecule type" value="Genomic_DNA"/>
</dbReference>
<dbReference type="GO" id="GO:0003677">
    <property type="term" value="F:DNA binding"/>
    <property type="evidence" value="ECO:0007669"/>
    <property type="project" value="UniProtKB-KW"/>
</dbReference>
<organism evidence="7 8">
    <name type="scientific">Acer saccharum</name>
    <name type="common">Sugar maple</name>
    <dbReference type="NCBI Taxonomy" id="4024"/>
    <lineage>
        <taxon>Eukaryota</taxon>
        <taxon>Viridiplantae</taxon>
        <taxon>Streptophyta</taxon>
        <taxon>Embryophyta</taxon>
        <taxon>Tracheophyta</taxon>
        <taxon>Spermatophyta</taxon>
        <taxon>Magnoliopsida</taxon>
        <taxon>eudicotyledons</taxon>
        <taxon>Gunneridae</taxon>
        <taxon>Pentapetalae</taxon>
        <taxon>rosids</taxon>
        <taxon>malvids</taxon>
        <taxon>Sapindales</taxon>
        <taxon>Sapindaceae</taxon>
        <taxon>Hippocastanoideae</taxon>
        <taxon>Acereae</taxon>
        <taxon>Acer</taxon>
    </lineage>
</organism>
<comment type="caution">
    <text evidence="7">The sequence shown here is derived from an EMBL/GenBank/DDBJ whole genome shotgun (WGS) entry which is preliminary data.</text>
</comment>
<evidence type="ECO:0000313" key="7">
    <source>
        <dbReference type="EMBL" id="KAK0606028.1"/>
    </source>
</evidence>
<keyword evidence="2" id="KW-0805">Transcription regulation</keyword>
<keyword evidence="4" id="KW-0804">Transcription</keyword>
<evidence type="ECO:0000256" key="4">
    <source>
        <dbReference type="ARBA" id="ARBA00023163"/>
    </source>
</evidence>
<evidence type="ECO:0000256" key="2">
    <source>
        <dbReference type="ARBA" id="ARBA00023015"/>
    </source>
</evidence>
<evidence type="ECO:0000256" key="3">
    <source>
        <dbReference type="ARBA" id="ARBA00023125"/>
    </source>
</evidence>
<dbReference type="Proteomes" id="UP001168877">
    <property type="component" value="Unassembled WGS sequence"/>
</dbReference>
<dbReference type="AlphaFoldDB" id="A0AA39W7H6"/>
<evidence type="ECO:0000259" key="6">
    <source>
        <dbReference type="PROSITE" id="PS50863"/>
    </source>
</evidence>
<keyword evidence="8" id="KW-1185">Reference proteome</keyword>
<proteinExistence type="predicted"/>
<accession>A0AA39W7H6</accession>
<reference evidence="7" key="2">
    <citation type="submission" date="2023-06" db="EMBL/GenBank/DDBJ databases">
        <authorList>
            <person name="Swenson N.G."/>
            <person name="Wegrzyn J.L."/>
            <person name="Mcevoy S.L."/>
        </authorList>
    </citation>
    <scope>NUCLEOTIDE SEQUENCE</scope>
    <source>
        <strain evidence="7">NS2018</strain>
        <tissue evidence="7">Leaf</tissue>
    </source>
</reference>
<keyword evidence="3" id="KW-0238">DNA-binding</keyword>
<evidence type="ECO:0000313" key="8">
    <source>
        <dbReference type="Proteomes" id="UP001168877"/>
    </source>
</evidence>
<comment type="subcellular location">
    <subcellularLocation>
        <location evidence="1">Nucleus</location>
    </subcellularLocation>
</comment>
<reference evidence="7" key="1">
    <citation type="journal article" date="2022" name="Plant J.">
        <title>Strategies of tolerance reflected in two North American maple genomes.</title>
        <authorList>
            <person name="McEvoy S.L."/>
            <person name="Sezen U.U."/>
            <person name="Trouern-Trend A."/>
            <person name="McMahon S.M."/>
            <person name="Schaberg P.G."/>
            <person name="Yang J."/>
            <person name="Wegrzyn J.L."/>
            <person name="Swenson N.G."/>
        </authorList>
    </citation>
    <scope>NUCLEOTIDE SEQUENCE</scope>
    <source>
        <strain evidence="7">NS2018</strain>
    </source>
</reference>
<dbReference type="Pfam" id="PF02362">
    <property type="entry name" value="B3"/>
    <property type="match status" value="1"/>
</dbReference>
<feature type="domain" description="TF-B3" evidence="6">
    <location>
        <begin position="1"/>
        <end position="106"/>
    </location>
</feature>
<sequence length="119" mass="13632">MIFSKHLTQTDIDTRLTIPTEALEHIEMPEGENNVDVLCRYSKDGTEWTFRCNKRRNGHPRPAFTTGWLGFVRAKDLRIGDRVTFRMQEDEAGGGGAARYTIQAERAISIMRQQMMADV</sequence>
<dbReference type="Gene3D" id="2.40.330.10">
    <property type="entry name" value="DNA-binding pseudobarrel domain"/>
    <property type="match status" value="1"/>
</dbReference>
<dbReference type="CDD" id="cd10017">
    <property type="entry name" value="B3_DNA"/>
    <property type="match status" value="1"/>
</dbReference>
<dbReference type="GO" id="GO:0005634">
    <property type="term" value="C:nucleus"/>
    <property type="evidence" value="ECO:0007669"/>
    <property type="project" value="UniProtKB-SubCell"/>
</dbReference>